<dbReference type="Gene3D" id="1.10.3210.10">
    <property type="entry name" value="Hypothetical protein af1432"/>
    <property type="match status" value="1"/>
</dbReference>
<reference evidence="2 3" key="1">
    <citation type="submission" date="2017-09" db="EMBL/GenBank/DDBJ databases">
        <title>Depth-based differentiation of microbial function through sediment-hosted aquifers and enrichment of novel symbionts in the deep terrestrial subsurface.</title>
        <authorList>
            <person name="Probst A.J."/>
            <person name="Ladd B."/>
            <person name="Jarett J.K."/>
            <person name="Geller-Mcgrath D.E."/>
            <person name="Sieber C.M."/>
            <person name="Emerson J.B."/>
            <person name="Anantharaman K."/>
            <person name="Thomas B.C."/>
            <person name="Malmstrom R."/>
            <person name="Stieglmeier M."/>
            <person name="Klingl A."/>
            <person name="Woyke T."/>
            <person name="Ryan C.M."/>
            <person name="Banfield J.F."/>
        </authorList>
    </citation>
    <scope>NUCLEOTIDE SEQUENCE [LARGE SCALE GENOMIC DNA]</scope>
    <source>
        <strain evidence="2">CG15_BIG_FIL_POST_REV_8_21_14_020_45_12</strain>
    </source>
</reference>
<evidence type="ECO:0000313" key="2">
    <source>
        <dbReference type="EMBL" id="PIW36467.1"/>
    </source>
</evidence>
<gene>
    <name evidence="2" type="ORF">COW24_05140</name>
</gene>
<sequence>MARRSQLERPVRPKSPEVASLVRTLLLELPEIPRQDSEVKQITFAARLEQIPRSGKAVRIERFSLGLPKQSLRDHVTTIGHMGELFATSLAVRVDPRLIAEMVTFHDLAEVIMGDAPAFTAPELAGLTHRTKQDKAIAERAANAQIIAVLAEPLRSRFIEVINLLDLGESDEAKFFYMLDKHEPIISIWRYLSLFSDRINIDQFIEAMADFFDNPNVVSTGINEDTHKLAQFLQSKDMARRYYIEGPTVLRELQPSPFKPEQLQALLSLQMHCIE</sequence>
<feature type="domain" description="HD" evidence="1">
    <location>
        <begin position="68"/>
        <end position="204"/>
    </location>
</feature>
<dbReference type="Pfam" id="PF13023">
    <property type="entry name" value="HD_3"/>
    <property type="match status" value="1"/>
</dbReference>
<proteinExistence type="predicted"/>
<evidence type="ECO:0000313" key="3">
    <source>
        <dbReference type="Proteomes" id="UP000230292"/>
    </source>
</evidence>
<dbReference type="SUPFAM" id="SSF109604">
    <property type="entry name" value="HD-domain/PDEase-like"/>
    <property type="match status" value="1"/>
</dbReference>
<dbReference type="AlphaFoldDB" id="A0A2M7H2I6"/>
<comment type="caution">
    <text evidence="2">The sequence shown here is derived from an EMBL/GenBank/DDBJ whole genome shotgun (WGS) entry which is preliminary data.</text>
</comment>
<organism evidence="2 3">
    <name type="scientific">Candidatus Kerfeldbacteria bacterium CG15_BIG_FIL_POST_REV_8_21_14_020_45_12</name>
    <dbReference type="NCBI Taxonomy" id="2014247"/>
    <lineage>
        <taxon>Bacteria</taxon>
        <taxon>Candidatus Kerfeldiibacteriota</taxon>
    </lineage>
</organism>
<name>A0A2M7H2I6_9BACT</name>
<dbReference type="Proteomes" id="UP000230292">
    <property type="component" value="Unassembled WGS sequence"/>
</dbReference>
<accession>A0A2M7H2I6</accession>
<dbReference type="InterPro" id="IPR006674">
    <property type="entry name" value="HD_domain"/>
</dbReference>
<evidence type="ECO:0000259" key="1">
    <source>
        <dbReference type="Pfam" id="PF13023"/>
    </source>
</evidence>
<dbReference type="EMBL" id="PFGC01000051">
    <property type="protein sequence ID" value="PIW36467.1"/>
    <property type="molecule type" value="Genomic_DNA"/>
</dbReference>
<protein>
    <recommendedName>
        <fullName evidence="1">HD domain-containing protein</fullName>
    </recommendedName>
</protein>